<evidence type="ECO:0000256" key="1">
    <source>
        <dbReference type="ARBA" id="ARBA00001947"/>
    </source>
</evidence>
<dbReference type="Gene3D" id="3.60.15.10">
    <property type="entry name" value="Ribonuclease Z/Hydroxyacylglutathione hydrolase-like"/>
    <property type="match status" value="1"/>
</dbReference>
<dbReference type="SUPFAM" id="SSF56281">
    <property type="entry name" value="Metallo-hydrolase/oxidoreductase"/>
    <property type="match status" value="1"/>
</dbReference>
<reference evidence="7 8" key="1">
    <citation type="submission" date="2018-06" db="EMBL/GenBank/DDBJ databases">
        <title>Genomic Encyclopedia of Type Strains, Phase IV (KMG-IV): sequencing the most valuable type-strain genomes for metagenomic binning, comparative biology and taxonomic classification.</title>
        <authorList>
            <person name="Goeker M."/>
        </authorList>
    </citation>
    <scope>NUCLEOTIDE SEQUENCE [LARGE SCALE GENOMIC DNA]</scope>
    <source>
        <strain evidence="7 8">DSM 24875</strain>
    </source>
</reference>
<evidence type="ECO:0000256" key="5">
    <source>
        <dbReference type="ARBA" id="ARBA00022833"/>
    </source>
</evidence>
<evidence type="ECO:0000256" key="2">
    <source>
        <dbReference type="ARBA" id="ARBA00007749"/>
    </source>
</evidence>
<proteinExistence type="inferred from homology"/>
<dbReference type="AlphaFoldDB" id="A0A366EY53"/>
<dbReference type="EMBL" id="QNRK01000028">
    <property type="protein sequence ID" value="RBP07323.1"/>
    <property type="molecule type" value="Genomic_DNA"/>
</dbReference>
<dbReference type="PANTHER" id="PTHR42978">
    <property type="entry name" value="QUORUM-QUENCHING LACTONASE YTNP-RELATED-RELATED"/>
    <property type="match status" value="1"/>
</dbReference>
<evidence type="ECO:0000256" key="4">
    <source>
        <dbReference type="ARBA" id="ARBA00022801"/>
    </source>
</evidence>
<dbReference type="InterPro" id="IPR001279">
    <property type="entry name" value="Metallo-B-lactamas"/>
</dbReference>
<evidence type="ECO:0000259" key="6">
    <source>
        <dbReference type="SMART" id="SM00849"/>
    </source>
</evidence>
<sequence length="292" mass="32727">MSKYSIWVLEYCRVEELPASAVVYGAHNRGTLRLPFCYTLVKGPDFAALIDVGYNDVDHGRELTEMFGISNWRDPHTVLGECGLTPEQITHVILTHGHFDHMGGTDLFPKATFFIQERELSRWVWAMSIGRRFRWLMEAVDPGDVLRVVELARQGRLVSLEGALEDVLPHIDLYPAHESHTPGSQYVVIRNDGKRDSADVWVMAGDLIYQFENLHGNNEADPYYVPVGLGSGSQTNMLLAIDEMIKRAGGEMRRVIPAHEEGLKTVFPSRIAASGLRVTEIALADGEPSRVR</sequence>
<dbReference type="OrthoDB" id="9773738at2"/>
<dbReference type="GO" id="GO:0016787">
    <property type="term" value="F:hydrolase activity"/>
    <property type="evidence" value="ECO:0007669"/>
    <property type="project" value="UniProtKB-KW"/>
</dbReference>
<feature type="domain" description="Metallo-beta-lactamase" evidence="6">
    <location>
        <begin position="34"/>
        <end position="259"/>
    </location>
</feature>
<comment type="cofactor">
    <cofactor evidence="1">
        <name>Zn(2+)</name>
        <dbReference type="ChEBI" id="CHEBI:29105"/>
    </cofactor>
</comment>
<dbReference type="PANTHER" id="PTHR42978:SF7">
    <property type="entry name" value="METALLO-HYDROLASE RV2300C-RELATED"/>
    <property type="match status" value="1"/>
</dbReference>
<name>A0A366EY53_9HYPH</name>
<evidence type="ECO:0000313" key="8">
    <source>
        <dbReference type="Proteomes" id="UP000253529"/>
    </source>
</evidence>
<keyword evidence="4 7" id="KW-0378">Hydrolase</keyword>
<accession>A0A366EY53</accession>
<dbReference type="InterPro" id="IPR036866">
    <property type="entry name" value="RibonucZ/Hydroxyglut_hydro"/>
</dbReference>
<dbReference type="Pfam" id="PF00753">
    <property type="entry name" value="Lactamase_B"/>
    <property type="match status" value="1"/>
</dbReference>
<dbReference type="SMART" id="SM00849">
    <property type="entry name" value="Lactamase_B"/>
    <property type="match status" value="1"/>
</dbReference>
<evidence type="ECO:0000256" key="3">
    <source>
        <dbReference type="ARBA" id="ARBA00022723"/>
    </source>
</evidence>
<keyword evidence="5" id="KW-0862">Zinc</keyword>
<dbReference type="GO" id="GO:0046872">
    <property type="term" value="F:metal ion binding"/>
    <property type="evidence" value="ECO:0007669"/>
    <property type="project" value="UniProtKB-KW"/>
</dbReference>
<dbReference type="RefSeq" id="WP_113891405.1">
    <property type="nucleotide sequence ID" value="NZ_QNRK01000028.1"/>
</dbReference>
<organism evidence="7 8">
    <name type="scientific">Roseiarcus fermentans</name>
    <dbReference type="NCBI Taxonomy" id="1473586"/>
    <lineage>
        <taxon>Bacteria</taxon>
        <taxon>Pseudomonadati</taxon>
        <taxon>Pseudomonadota</taxon>
        <taxon>Alphaproteobacteria</taxon>
        <taxon>Hyphomicrobiales</taxon>
        <taxon>Roseiarcaceae</taxon>
        <taxon>Roseiarcus</taxon>
    </lineage>
</organism>
<protein>
    <submittedName>
        <fullName evidence="7">Glyoxylase-like metal-dependent hydrolase (Beta-lactamase superfamily II)</fullName>
    </submittedName>
</protein>
<comment type="caution">
    <text evidence="7">The sequence shown here is derived from an EMBL/GenBank/DDBJ whole genome shotgun (WGS) entry which is preliminary data.</text>
</comment>
<evidence type="ECO:0000313" key="7">
    <source>
        <dbReference type="EMBL" id="RBP07323.1"/>
    </source>
</evidence>
<dbReference type="InterPro" id="IPR051013">
    <property type="entry name" value="MBL_superfamily_lactonases"/>
</dbReference>
<dbReference type="CDD" id="cd07729">
    <property type="entry name" value="AHL_lactonase_MBL-fold"/>
    <property type="match status" value="1"/>
</dbReference>
<comment type="similarity">
    <text evidence="2">Belongs to the metallo-beta-lactamase superfamily.</text>
</comment>
<dbReference type="Proteomes" id="UP000253529">
    <property type="component" value="Unassembled WGS sequence"/>
</dbReference>
<keyword evidence="3" id="KW-0479">Metal-binding</keyword>
<gene>
    <name evidence="7" type="ORF">DFR50_12848</name>
</gene>
<keyword evidence="8" id="KW-1185">Reference proteome</keyword>